<comment type="function">
    <text evidence="1">May be required for disulfide bond formation in some proteins.</text>
</comment>
<comment type="similarity">
    <text evidence="2">Belongs to the thioredoxin family. DsbA subfamily.</text>
</comment>
<feature type="domain" description="Thioredoxin" evidence="3">
    <location>
        <begin position="1"/>
        <end position="173"/>
    </location>
</feature>
<dbReference type="RefSeq" id="WP_065689026.1">
    <property type="nucleotide sequence ID" value="NZ_LXKT01000029.1"/>
</dbReference>
<protein>
    <submittedName>
        <fullName evidence="4">Disulfide bond formation protein DsbA</fullName>
    </submittedName>
</protein>
<comment type="caution">
    <text evidence="4">The sequence shown here is derived from an EMBL/GenBank/DDBJ whole genome shotgun (WGS) entry which is preliminary data.</text>
</comment>
<gene>
    <name evidence="4" type="ORF">A6U91_21120</name>
</gene>
<dbReference type="InterPro" id="IPR036249">
    <property type="entry name" value="Thioredoxin-like_sf"/>
</dbReference>
<dbReference type="EMBL" id="LXKT01000029">
    <property type="protein sequence ID" value="OCJ32700.1"/>
    <property type="molecule type" value="Genomic_DNA"/>
</dbReference>
<sequence>MSKLFQAVSGQDHVEGRPTAPATLIEYGDYQCPYCGEAYPVLKQVARAMGDRMRFVFRNFPLTEIHPNALPAAQFAEAAASIGQFWPAHDLLYENQEALGEENLYRYAPRIGLPLPLLGEALAGRFDAKIDSDFTGGVRGGVNGTPSLFINGRRYDGDRDAESIAEAVRLAILNHAVL</sequence>
<evidence type="ECO:0000256" key="1">
    <source>
        <dbReference type="ARBA" id="ARBA00003565"/>
    </source>
</evidence>
<evidence type="ECO:0000313" key="5">
    <source>
        <dbReference type="Proteomes" id="UP000093451"/>
    </source>
</evidence>
<dbReference type="SUPFAM" id="SSF52833">
    <property type="entry name" value="Thioredoxin-like"/>
    <property type="match status" value="1"/>
</dbReference>
<reference evidence="4 5" key="1">
    <citation type="journal article" date="2016" name="PeerJ">
        <title>Gall-ID: tools for genotyping gall-causing phytopathogenic bacteria.</title>
        <authorList>
            <person name="Davis E.W.II."/>
            <person name="Weisberg A.J."/>
            <person name="Tabima J.F."/>
            <person name="Grunwald N.J."/>
            <person name="Chang J.H."/>
        </authorList>
    </citation>
    <scope>NUCLEOTIDE SEQUENCE [LARGE SCALE GENOMIC DNA]</scope>
    <source>
        <strain evidence="4 5">N2/73</strain>
    </source>
</reference>
<dbReference type="Proteomes" id="UP000093451">
    <property type="component" value="Unassembled WGS sequence"/>
</dbReference>
<dbReference type="InterPro" id="IPR013766">
    <property type="entry name" value="Thioredoxin_domain"/>
</dbReference>
<evidence type="ECO:0000256" key="2">
    <source>
        <dbReference type="ARBA" id="ARBA00005791"/>
    </source>
</evidence>
<organism evidence="4 5">
    <name type="scientific">Agrobacterium tumefaciens</name>
    <dbReference type="NCBI Taxonomy" id="358"/>
    <lineage>
        <taxon>Bacteria</taxon>
        <taxon>Pseudomonadati</taxon>
        <taxon>Pseudomonadota</taxon>
        <taxon>Alphaproteobacteria</taxon>
        <taxon>Hyphomicrobiales</taxon>
        <taxon>Rhizobiaceae</taxon>
        <taxon>Rhizobium/Agrobacterium group</taxon>
        <taxon>Agrobacterium</taxon>
        <taxon>Agrobacterium tumefaciens complex</taxon>
    </lineage>
</organism>
<proteinExistence type="inferred from homology"/>
<evidence type="ECO:0000313" key="4">
    <source>
        <dbReference type="EMBL" id="OCJ32700.1"/>
    </source>
</evidence>
<accession>A0AB36EIM8</accession>
<evidence type="ECO:0000259" key="3">
    <source>
        <dbReference type="PROSITE" id="PS51352"/>
    </source>
</evidence>
<dbReference type="PANTHER" id="PTHR13887">
    <property type="entry name" value="GLUTATHIONE S-TRANSFERASE KAPPA"/>
    <property type="match status" value="1"/>
</dbReference>
<name>A0AB36EIM8_AGRTU</name>
<dbReference type="PROSITE" id="PS51352">
    <property type="entry name" value="THIOREDOXIN_2"/>
    <property type="match status" value="1"/>
</dbReference>
<dbReference type="Gene3D" id="3.40.30.10">
    <property type="entry name" value="Glutaredoxin"/>
    <property type="match status" value="1"/>
</dbReference>
<dbReference type="Pfam" id="PF13462">
    <property type="entry name" value="Thioredoxin_4"/>
    <property type="match status" value="1"/>
</dbReference>
<dbReference type="AlphaFoldDB" id="A0AB36EIM8"/>
<dbReference type="InterPro" id="IPR012336">
    <property type="entry name" value="Thioredoxin-like_fold"/>
</dbReference>
<dbReference type="PANTHER" id="PTHR13887:SF55">
    <property type="entry name" value="SLR0313 PROTEIN"/>
    <property type="match status" value="1"/>
</dbReference>